<evidence type="ECO:0000313" key="2">
    <source>
        <dbReference type="EMBL" id="MCC2617115.1"/>
    </source>
</evidence>
<dbReference type="CDD" id="cd00090">
    <property type="entry name" value="HTH_ARSR"/>
    <property type="match status" value="1"/>
</dbReference>
<dbReference type="Pfam" id="PF12802">
    <property type="entry name" value="MarR_2"/>
    <property type="match status" value="1"/>
</dbReference>
<dbReference type="RefSeq" id="WP_229161045.1">
    <property type="nucleotide sequence ID" value="NZ_JAJEWP010000003.1"/>
</dbReference>
<dbReference type="InterPro" id="IPR011991">
    <property type="entry name" value="ArsR-like_HTH"/>
</dbReference>
<comment type="caution">
    <text evidence="2">The sequence shown here is derived from an EMBL/GenBank/DDBJ whole genome shotgun (WGS) entry which is preliminary data.</text>
</comment>
<dbReference type="Gene3D" id="1.10.10.10">
    <property type="entry name" value="Winged helix-like DNA-binding domain superfamily/Winged helix DNA-binding domain"/>
    <property type="match status" value="1"/>
</dbReference>
<accession>A0ABS8GBD1</accession>
<reference evidence="2 3" key="1">
    <citation type="submission" date="2021-10" db="EMBL/GenBank/DDBJ databases">
        <title>Draft genome of Aestuariibacter halophilus JC2043.</title>
        <authorList>
            <person name="Emsley S.A."/>
            <person name="Pfannmuller K.M."/>
            <person name="Ushijima B."/>
            <person name="Saw J.H."/>
            <person name="Videau P."/>
        </authorList>
    </citation>
    <scope>NUCLEOTIDE SEQUENCE [LARGE SCALE GENOMIC DNA]</scope>
    <source>
        <strain evidence="2 3">JC2043</strain>
    </source>
</reference>
<evidence type="ECO:0000313" key="3">
    <source>
        <dbReference type="Proteomes" id="UP001520878"/>
    </source>
</evidence>
<feature type="domain" description="HTH marR-type" evidence="1">
    <location>
        <begin position="29"/>
        <end position="131"/>
    </location>
</feature>
<proteinExistence type="predicted"/>
<dbReference type="PANTHER" id="PTHR33164">
    <property type="entry name" value="TRANSCRIPTIONAL REGULATOR, MARR FAMILY"/>
    <property type="match status" value="1"/>
</dbReference>
<name>A0ABS8GBD1_9ALTE</name>
<protein>
    <submittedName>
        <fullName evidence="2">MarR family winged helix-turn-helix transcriptional regulator</fullName>
    </submittedName>
</protein>
<dbReference type="InterPro" id="IPR039422">
    <property type="entry name" value="MarR/SlyA-like"/>
</dbReference>
<sequence>MDFIDELGPLALGSRLKRLSDLLVTQATEVYKHYNMPIQPKWFPLLALLYKSKAVSIQDAAQRLGISQPAISQFCAQLQQAGLVEVATCPQDGRRRVMSLTSEGVACVDAIQPVWQAVERAAIALCDEVDPRLMAHIRALETALSQQSLLQRTQAHEHL</sequence>
<dbReference type="InterPro" id="IPR036388">
    <property type="entry name" value="WH-like_DNA-bd_sf"/>
</dbReference>
<dbReference type="SMART" id="SM00347">
    <property type="entry name" value="HTH_MARR"/>
    <property type="match status" value="1"/>
</dbReference>
<dbReference type="InterPro" id="IPR000835">
    <property type="entry name" value="HTH_MarR-typ"/>
</dbReference>
<dbReference type="PANTHER" id="PTHR33164:SF43">
    <property type="entry name" value="HTH-TYPE TRANSCRIPTIONAL REPRESSOR YETL"/>
    <property type="match status" value="1"/>
</dbReference>
<evidence type="ECO:0000259" key="1">
    <source>
        <dbReference type="SMART" id="SM00347"/>
    </source>
</evidence>
<dbReference type="EMBL" id="JAJEWP010000003">
    <property type="protein sequence ID" value="MCC2617115.1"/>
    <property type="molecule type" value="Genomic_DNA"/>
</dbReference>
<keyword evidence="3" id="KW-1185">Reference proteome</keyword>
<dbReference type="Proteomes" id="UP001520878">
    <property type="component" value="Unassembled WGS sequence"/>
</dbReference>
<organism evidence="2 3">
    <name type="scientific">Fluctibacter halophilus</name>
    <dbReference type="NCBI Taxonomy" id="226011"/>
    <lineage>
        <taxon>Bacteria</taxon>
        <taxon>Pseudomonadati</taxon>
        <taxon>Pseudomonadota</taxon>
        <taxon>Gammaproteobacteria</taxon>
        <taxon>Alteromonadales</taxon>
        <taxon>Alteromonadaceae</taxon>
        <taxon>Fluctibacter</taxon>
    </lineage>
</organism>
<gene>
    <name evidence="2" type="ORF">LJ739_12755</name>
</gene>
<dbReference type="SUPFAM" id="SSF46785">
    <property type="entry name" value="Winged helix' DNA-binding domain"/>
    <property type="match status" value="1"/>
</dbReference>
<dbReference type="InterPro" id="IPR036390">
    <property type="entry name" value="WH_DNA-bd_sf"/>
</dbReference>